<reference evidence="2" key="1">
    <citation type="journal article" date="2020" name="Fungal Divers.">
        <title>Resolving the Mortierellaceae phylogeny through synthesis of multi-gene phylogenetics and phylogenomics.</title>
        <authorList>
            <person name="Vandepol N."/>
            <person name="Liber J."/>
            <person name="Desiro A."/>
            <person name="Na H."/>
            <person name="Kennedy M."/>
            <person name="Barry K."/>
            <person name="Grigoriev I.V."/>
            <person name="Miller A.N."/>
            <person name="O'Donnell K."/>
            <person name="Stajich J.E."/>
            <person name="Bonito G."/>
        </authorList>
    </citation>
    <scope>NUCLEOTIDE SEQUENCE</scope>
    <source>
        <strain evidence="2">NRRL 28262</strain>
    </source>
</reference>
<comment type="caution">
    <text evidence="2">The sequence shown here is derived from an EMBL/GenBank/DDBJ whole genome shotgun (WGS) entry which is preliminary data.</text>
</comment>
<dbReference type="GO" id="GO:0005759">
    <property type="term" value="C:mitochondrial matrix"/>
    <property type="evidence" value="ECO:0007669"/>
    <property type="project" value="TreeGrafter"/>
</dbReference>
<sequence>MAAPTTRSKSLSHFRRILKEVHLQYTHPNELTPGKGLHGINVHANKVWTEALKDSFRKNASETDPVKFQKLQTDGEDLAVYLESQRQHKELVERYNPAFWDEEKGLQVDKTAKMVGFEMPSAFDESQKDEELVAPPRYTYTNKGNKSSASTEEASAAATETVTEPYKELEKPEEPKKRTYMIPKAFGFADQAQDDLGRAGDRKIK</sequence>
<evidence type="ECO:0000313" key="2">
    <source>
        <dbReference type="EMBL" id="KAG0270749.1"/>
    </source>
</evidence>
<dbReference type="InterPro" id="IPR039196">
    <property type="entry name" value="Fmc1"/>
</dbReference>
<feature type="compositionally biased region" description="Low complexity" evidence="1">
    <location>
        <begin position="147"/>
        <end position="164"/>
    </location>
</feature>
<dbReference type="AlphaFoldDB" id="A0AAD4H3K6"/>
<evidence type="ECO:0000256" key="1">
    <source>
        <dbReference type="SAM" id="MobiDB-lite"/>
    </source>
</evidence>
<dbReference type="GO" id="GO:0033615">
    <property type="term" value="P:mitochondrial proton-transporting ATP synthase complex assembly"/>
    <property type="evidence" value="ECO:0007669"/>
    <property type="project" value="InterPro"/>
</dbReference>
<feature type="region of interest" description="Disordered" evidence="1">
    <location>
        <begin position="124"/>
        <end position="178"/>
    </location>
</feature>
<evidence type="ECO:0000313" key="3">
    <source>
        <dbReference type="Proteomes" id="UP001194580"/>
    </source>
</evidence>
<dbReference type="Proteomes" id="UP001194580">
    <property type="component" value="Unassembled WGS sequence"/>
</dbReference>
<gene>
    <name evidence="2" type="ORF">BGZ95_001568</name>
</gene>
<dbReference type="PANTHER" id="PTHR28015">
    <property type="entry name" value="ATP SYNTHASE ASSEMBLY FACTOR FMC1, MITOCHONDRIAL"/>
    <property type="match status" value="1"/>
</dbReference>
<proteinExistence type="predicted"/>
<dbReference type="PANTHER" id="PTHR28015:SF1">
    <property type="entry name" value="ATP SYNTHASE ASSEMBLY FACTOR FMC1, MITOCHONDRIAL"/>
    <property type="match status" value="1"/>
</dbReference>
<keyword evidence="3" id="KW-1185">Reference proteome</keyword>
<protein>
    <submittedName>
        <fullName evidence="2">Uncharacterized protein</fullName>
    </submittedName>
</protein>
<feature type="compositionally biased region" description="Basic and acidic residues" evidence="1">
    <location>
        <begin position="165"/>
        <end position="177"/>
    </location>
</feature>
<name>A0AAD4H3K6_9FUNG</name>
<organism evidence="2 3">
    <name type="scientific">Linnemannia exigua</name>
    <dbReference type="NCBI Taxonomy" id="604196"/>
    <lineage>
        <taxon>Eukaryota</taxon>
        <taxon>Fungi</taxon>
        <taxon>Fungi incertae sedis</taxon>
        <taxon>Mucoromycota</taxon>
        <taxon>Mortierellomycotina</taxon>
        <taxon>Mortierellomycetes</taxon>
        <taxon>Mortierellales</taxon>
        <taxon>Mortierellaceae</taxon>
        <taxon>Linnemannia</taxon>
    </lineage>
</organism>
<accession>A0AAD4H3K6</accession>
<dbReference type="Pfam" id="PF13233">
    <property type="entry name" value="Complex1_LYR_2"/>
    <property type="match status" value="1"/>
</dbReference>
<dbReference type="EMBL" id="JAAAIL010001319">
    <property type="protein sequence ID" value="KAG0270749.1"/>
    <property type="molecule type" value="Genomic_DNA"/>
</dbReference>